<evidence type="ECO:0000313" key="3">
    <source>
        <dbReference type="Proteomes" id="UP001158576"/>
    </source>
</evidence>
<evidence type="ECO:0000313" key="2">
    <source>
        <dbReference type="EMBL" id="CAG5090894.1"/>
    </source>
</evidence>
<proteinExistence type="predicted"/>
<feature type="signal peptide" evidence="1">
    <location>
        <begin position="1"/>
        <end position="22"/>
    </location>
</feature>
<name>A0ABN7S6D2_OIKDI</name>
<gene>
    <name evidence="2" type="ORF">OKIOD_LOCUS4313</name>
</gene>
<keyword evidence="3" id="KW-1185">Reference proteome</keyword>
<accession>A0ABN7S6D2</accession>
<dbReference type="EMBL" id="OU015568">
    <property type="protein sequence ID" value="CAG5090894.1"/>
    <property type="molecule type" value="Genomic_DNA"/>
</dbReference>
<reference evidence="2 3" key="1">
    <citation type="submission" date="2021-04" db="EMBL/GenBank/DDBJ databases">
        <authorList>
            <person name="Bliznina A."/>
        </authorList>
    </citation>
    <scope>NUCLEOTIDE SEQUENCE [LARGE SCALE GENOMIC DNA]</scope>
</reference>
<evidence type="ECO:0000256" key="1">
    <source>
        <dbReference type="SAM" id="SignalP"/>
    </source>
</evidence>
<organism evidence="2 3">
    <name type="scientific">Oikopleura dioica</name>
    <name type="common">Tunicate</name>
    <dbReference type="NCBI Taxonomy" id="34765"/>
    <lineage>
        <taxon>Eukaryota</taxon>
        <taxon>Metazoa</taxon>
        <taxon>Chordata</taxon>
        <taxon>Tunicata</taxon>
        <taxon>Appendicularia</taxon>
        <taxon>Copelata</taxon>
        <taxon>Oikopleuridae</taxon>
        <taxon>Oikopleura</taxon>
    </lineage>
</organism>
<dbReference type="Proteomes" id="UP001158576">
    <property type="component" value="Chromosome PAR"/>
</dbReference>
<sequence>MKLTFVINWMVVSCIDWTKIKCSDPKKCEDLQYRLKTFHDSLNDLEDIYSGYENAFRPAEKNDATVKNMLRYLNRV</sequence>
<keyword evidence="1" id="KW-0732">Signal</keyword>
<protein>
    <submittedName>
        <fullName evidence="2">Oidioi.mRNA.OKI2018_I69.PAR.g12755.t1.cds</fullName>
    </submittedName>
</protein>
<feature type="chain" id="PRO_5047120217" evidence="1">
    <location>
        <begin position="23"/>
        <end position="76"/>
    </location>
</feature>